<keyword evidence="2" id="KW-0812">Transmembrane</keyword>
<keyword evidence="5" id="KW-0496">Mitochondrion</keyword>
<reference evidence="9" key="2">
    <citation type="journal article" date="2020" name="Biotechnol. Bioeng.">
        <title>Chromosome-scale scaffolds for the Chinese hamster reference genome assembly to facilitate the study of the CHO epigenome.</title>
        <authorList>
            <person name="Hilliard W."/>
            <person name="MacDonald M."/>
            <person name="Lee K.H."/>
        </authorList>
    </citation>
    <scope>NUCLEOTIDE SEQUENCE [LARGE SCALE GENOMIC DNA]</scope>
    <source>
        <strain evidence="9">17A/GY</strain>
    </source>
</reference>
<protein>
    <submittedName>
        <fullName evidence="10">Uncharacterized protein C12orf73 homolog isoform X1</fullName>
    </submittedName>
</protein>
<keyword evidence="3" id="KW-0999">Mitochondrion inner membrane</keyword>
<evidence type="ECO:0000256" key="1">
    <source>
        <dbReference type="ARBA" id="ARBA00004434"/>
    </source>
</evidence>
<reference evidence="10" key="3">
    <citation type="submission" date="2025-08" db="UniProtKB">
        <authorList>
            <consortium name="RefSeq"/>
        </authorList>
    </citation>
    <scope>IDENTIFICATION</scope>
    <source>
        <strain evidence="10">17A/GY</strain>
        <tissue evidence="10">Liver</tissue>
    </source>
</reference>
<gene>
    <name evidence="10" type="primary">C1H12orf73</name>
</gene>
<accession>A0A9J7F661</accession>
<evidence type="ECO:0000256" key="5">
    <source>
        <dbReference type="ARBA" id="ARBA00023128"/>
    </source>
</evidence>
<keyword evidence="6" id="KW-0472">Membrane</keyword>
<reference evidence="9" key="1">
    <citation type="journal article" date="2018" name="Biotechnol. Bioeng.">
        <title>A reference genome of the Chinese hamster based on a hybrid assembly strategy.</title>
        <authorList>
            <person name="Rupp O."/>
            <person name="MacDonald M.L."/>
            <person name="Li S."/>
            <person name="Dhiman H."/>
            <person name="Polson S."/>
            <person name="Griep S."/>
            <person name="Heffner K."/>
            <person name="Hernandez I."/>
            <person name="Brinkrolf K."/>
            <person name="Jadhav V."/>
            <person name="Samoudi M."/>
            <person name="Hao H."/>
            <person name="Kingham B."/>
            <person name="Goesmann A."/>
            <person name="Betenbaugh M.J."/>
            <person name="Lewis N.E."/>
            <person name="Borth N."/>
            <person name="Lee K.H."/>
        </authorList>
    </citation>
    <scope>NUCLEOTIDE SEQUENCE [LARGE SCALE GENOMIC DNA]</scope>
    <source>
        <strain evidence="9">17A/GY</strain>
    </source>
</reference>
<dbReference type="InterPro" id="IPR027858">
    <property type="entry name" value="BRAWNIN"/>
</dbReference>
<keyword evidence="4" id="KW-1133">Transmembrane helix</keyword>
<dbReference type="KEGG" id="cge:100773036"/>
<dbReference type="RefSeq" id="XP_027248344.1">
    <property type="nucleotide sequence ID" value="XM_027392543.2"/>
</dbReference>
<comment type="subcellular location">
    <subcellularLocation>
        <location evidence="1">Mitochondrion inner membrane</location>
        <topology evidence="1">Single-pass membrane protein</topology>
    </subcellularLocation>
</comment>
<evidence type="ECO:0000313" key="9">
    <source>
        <dbReference type="Proteomes" id="UP001108280"/>
    </source>
</evidence>
<dbReference type="RefSeq" id="XP_007644530.1">
    <property type="nucleotide sequence ID" value="XM_007646340.4"/>
</dbReference>
<dbReference type="CTD" id="120979266"/>
<organism evidence="9 10">
    <name type="scientific">Cricetulus griseus</name>
    <name type="common">Chinese hamster</name>
    <name type="synonym">Cricetulus barabensis griseus</name>
    <dbReference type="NCBI Taxonomy" id="10029"/>
    <lineage>
        <taxon>Eukaryota</taxon>
        <taxon>Metazoa</taxon>
        <taxon>Chordata</taxon>
        <taxon>Craniata</taxon>
        <taxon>Vertebrata</taxon>
        <taxon>Euteleostomi</taxon>
        <taxon>Mammalia</taxon>
        <taxon>Eutheria</taxon>
        <taxon>Euarchontoglires</taxon>
        <taxon>Glires</taxon>
        <taxon>Rodentia</taxon>
        <taxon>Myomorpha</taxon>
        <taxon>Muroidea</taxon>
        <taxon>Cricetidae</taxon>
        <taxon>Cricetinae</taxon>
        <taxon>Cricetulus</taxon>
    </lineage>
</organism>
<dbReference type="Pfam" id="PF14990">
    <property type="entry name" value="DUF4516"/>
    <property type="match status" value="1"/>
</dbReference>
<feature type="region of interest" description="Disordered" evidence="8">
    <location>
        <begin position="1"/>
        <end position="24"/>
    </location>
</feature>
<evidence type="ECO:0000256" key="7">
    <source>
        <dbReference type="ARBA" id="ARBA00044944"/>
    </source>
</evidence>
<dbReference type="GeneID" id="100773036"/>
<evidence type="ECO:0000256" key="6">
    <source>
        <dbReference type="ARBA" id="ARBA00023136"/>
    </source>
</evidence>
<feature type="compositionally biased region" description="Basic residues" evidence="8">
    <location>
        <begin position="11"/>
        <end position="24"/>
    </location>
</feature>
<evidence type="ECO:0000256" key="2">
    <source>
        <dbReference type="ARBA" id="ARBA00022692"/>
    </source>
</evidence>
<keyword evidence="9" id="KW-1185">Reference proteome</keyword>
<dbReference type="Proteomes" id="UP001108280">
    <property type="component" value="Chromosome 1"/>
</dbReference>
<dbReference type="GO" id="GO:0034551">
    <property type="term" value="P:mitochondrial respiratory chain complex III assembly"/>
    <property type="evidence" value="ECO:0007669"/>
    <property type="project" value="InterPro"/>
</dbReference>
<dbReference type="PANTHER" id="PTHR28492:SF1">
    <property type="entry name" value="UBIQUINOL-CYTOCHROME-C REDUCTASE COMPLEX ASSEMBLY FACTOR 6"/>
    <property type="match status" value="1"/>
</dbReference>
<evidence type="ECO:0000256" key="3">
    <source>
        <dbReference type="ARBA" id="ARBA00022792"/>
    </source>
</evidence>
<name>A0A9J7F661_CRIGR</name>
<dbReference type="GO" id="GO:0005743">
    <property type="term" value="C:mitochondrial inner membrane"/>
    <property type="evidence" value="ECO:0007669"/>
    <property type="project" value="UniProtKB-SubCell"/>
</dbReference>
<evidence type="ECO:0000256" key="8">
    <source>
        <dbReference type="SAM" id="MobiDB-lite"/>
    </source>
</evidence>
<proteinExistence type="inferred from homology"/>
<sequence length="166" mass="18754">MRQDGAVTRSRMAKAWKRSRQNKSRKIKTLRLTAGRNTRMRTRAHFPRFPLRRGAGPLHFGSGPWRSAPYRAGTSGRPGPVHSPLCTMPGGVPWSAYLKMLSSSLLAMCAGAQVVHWYYRPDLVMLSSKRPQSEGQCNLHVPSTSHQHQLAFQLLECYIRCHDAFP</sequence>
<evidence type="ECO:0000256" key="4">
    <source>
        <dbReference type="ARBA" id="ARBA00022989"/>
    </source>
</evidence>
<dbReference type="PANTHER" id="PTHR28492">
    <property type="entry name" value="HYPOTHETICAL PROTEIN LOC691921"/>
    <property type="match status" value="1"/>
</dbReference>
<comment type="similarity">
    <text evidence="7">Belongs to the UQCC6 family.</text>
</comment>
<dbReference type="OrthoDB" id="6139781at2759"/>
<evidence type="ECO:0000313" key="10">
    <source>
        <dbReference type="RefSeq" id="XP_027248344.1"/>
    </source>
</evidence>
<dbReference type="AlphaFoldDB" id="A0A9J7F661"/>